<evidence type="ECO:0008006" key="3">
    <source>
        <dbReference type="Google" id="ProtNLM"/>
    </source>
</evidence>
<dbReference type="EMBL" id="CP034550">
    <property type="protein sequence ID" value="QFZ16553.1"/>
    <property type="molecule type" value="Genomic_DNA"/>
</dbReference>
<dbReference type="SUPFAM" id="SSF52540">
    <property type="entry name" value="P-loop containing nucleoside triphosphate hydrolases"/>
    <property type="match status" value="1"/>
</dbReference>
<evidence type="ECO:0000313" key="1">
    <source>
        <dbReference type="EMBL" id="QFZ16553.1"/>
    </source>
</evidence>
<protein>
    <recommendedName>
        <fullName evidence="3">G domain-containing protein</fullName>
    </recommendedName>
</protein>
<sequence>MTSGRALGDAVRALLADALTAYRDSPRAVAWLRGHLERFDEPVRVAVAGAPRSGKSTLVGALVGEEFAPPAATTWYRDGPRPRALAGQYEVPVGRRGGRVVVDAPDADRVEVEWPSRSLRDLVLVDTAAGTPVEQVCAEADAVLYLTRHVHADDVRFLRTAHDHPVARAAPVSTVLVLARADEIGGGRIDALTSARQIARRYRREAAVRPLCQDVVAVSGLLAVAARTLRAEEFAALAALAALGRAELEDHLLSADRFVGEDFPVRLDPEVRRGLVDRFGVFGVRLTTTLIRQGFDTQVKLTGQLVQRSGLGELRDCVGACFTERRDVLKARSALLGLDVVLRAEPRPASARLAAAAERLVASAHDFRELRLLAALHSGRTRLPGGLEAEASRLVGGLGTDLAVRLGVEHEPTGPELRHVVLDALARWRGQAADPALDHAQRRAAAVVVRSCEGMLVELDAP</sequence>
<dbReference type="InterPro" id="IPR027417">
    <property type="entry name" value="P-loop_NTPase"/>
</dbReference>
<dbReference type="Proteomes" id="UP000325787">
    <property type="component" value="Chromosome"/>
</dbReference>
<dbReference type="AlphaFoldDB" id="A0A5Q0GRK4"/>
<accession>A0A5Q0GRK4</accession>
<dbReference type="KEGG" id="ssyi:EKG83_02890"/>
<gene>
    <name evidence="1" type="ORF">EKG83_02890</name>
</gene>
<dbReference type="OrthoDB" id="4379468at2"/>
<reference evidence="2" key="1">
    <citation type="journal article" date="2021" name="Curr. Microbiol.">
        <title>Complete genome of nocamycin-producing strain Saccharothrix syringae NRRL B-16468 reveals the biosynthetic potential for secondary metabolites.</title>
        <authorList>
            <person name="Mo X."/>
            <person name="Yang S."/>
        </authorList>
    </citation>
    <scope>NUCLEOTIDE SEQUENCE [LARGE SCALE GENOMIC DNA]</scope>
    <source>
        <strain evidence="2">ATCC 51364 / DSM 43886 / JCM 6844 / KCTC 9398 / NBRC 14523 / NRRL B-16468 / INA 2240</strain>
    </source>
</reference>
<name>A0A5Q0GRK4_SACSY</name>
<dbReference type="CDD" id="cd00882">
    <property type="entry name" value="Ras_like_GTPase"/>
    <property type="match status" value="1"/>
</dbReference>
<keyword evidence="2" id="KW-1185">Reference proteome</keyword>
<dbReference type="RefSeq" id="WP_033429874.1">
    <property type="nucleotide sequence ID" value="NZ_CP034550.1"/>
</dbReference>
<dbReference type="Gene3D" id="3.40.50.300">
    <property type="entry name" value="P-loop containing nucleotide triphosphate hydrolases"/>
    <property type="match status" value="1"/>
</dbReference>
<evidence type="ECO:0000313" key="2">
    <source>
        <dbReference type="Proteomes" id="UP000325787"/>
    </source>
</evidence>
<proteinExistence type="predicted"/>
<organism evidence="1 2">
    <name type="scientific">Saccharothrix syringae</name>
    <name type="common">Nocardiopsis syringae</name>
    <dbReference type="NCBI Taxonomy" id="103733"/>
    <lineage>
        <taxon>Bacteria</taxon>
        <taxon>Bacillati</taxon>
        <taxon>Actinomycetota</taxon>
        <taxon>Actinomycetes</taxon>
        <taxon>Pseudonocardiales</taxon>
        <taxon>Pseudonocardiaceae</taxon>
        <taxon>Saccharothrix</taxon>
    </lineage>
</organism>